<evidence type="ECO:0000256" key="1">
    <source>
        <dbReference type="SAM" id="MobiDB-lite"/>
    </source>
</evidence>
<protein>
    <submittedName>
        <fullName evidence="3">Uncharacterized protein</fullName>
    </submittedName>
</protein>
<keyword evidence="4" id="KW-1185">Reference proteome</keyword>
<keyword evidence="2" id="KW-0812">Transmembrane</keyword>
<accession>A0A1A8ZKX5</accession>
<name>A0A1A8ZKX5_9ACTN</name>
<sequence length="260" mass="27903">MSPSEPPFHLWIAADETRTVVALAPLKVSGAPVKHEWGSITDLRAVPVPEKAPNVAGIIVLATLVLIGAFGLCLSGAPFLVIFFLAALVLGIGLAAALSKASPSQVVAPDQVAFPNLHQTLDEEEREDFLDLVESAERAGRALPGVERVLDPAEGGELLAQVLWEAADVLSRRQQLRPQVVRQQQPTPTASPTSPAAQALAEQREKARALWEETEVELSRIRTAIELAAVAAENAAHDPSAHDAVREAYRELADVYGERF</sequence>
<keyword evidence="2" id="KW-0472">Membrane</keyword>
<feature type="transmembrane region" description="Helical" evidence="2">
    <location>
        <begin position="55"/>
        <end position="74"/>
    </location>
</feature>
<feature type="transmembrane region" description="Helical" evidence="2">
    <location>
        <begin position="79"/>
        <end position="98"/>
    </location>
</feature>
<dbReference type="OrthoDB" id="3381349at2"/>
<evidence type="ECO:0000313" key="4">
    <source>
        <dbReference type="Proteomes" id="UP000198765"/>
    </source>
</evidence>
<organism evidence="3 4">
    <name type="scientific">Micromonospora narathiwatensis</name>
    <dbReference type="NCBI Taxonomy" id="299146"/>
    <lineage>
        <taxon>Bacteria</taxon>
        <taxon>Bacillati</taxon>
        <taxon>Actinomycetota</taxon>
        <taxon>Actinomycetes</taxon>
        <taxon>Micromonosporales</taxon>
        <taxon>Micromonosporaceae</taxon>
        <taxon>Micromonospora</taxon>
    </lineage>
</organism>
<gene>
    <name evidence="3" type="ORF">GA0070621_2094</name>
</gene>
<reference evidence="3 4" key="1">
    <citation type="submission" date="2016-06" db="EMBL/GenBank/DDBJ databases">
        <authorList>
            <person name="Kjaerup R.B."/>
            <person name="Dalgaard T.S."/>
            <person name="Juul-Madsen H.R."/>
        </authorList>
    </citation>
    <scope>NUCLEOTIDE SEQUENCE [LARGE SCALE GENOMIC DNA]</scope>
    <source>
        <strain evidence="3 4">DSM 45248</strain>
    </source>
</reference>
<dbReference type="EMBL" id="LT594324">
    <property type="protein sequence ID" value="SBT44548.1"/>
    <property type="molecule type" value="Genomic_DNA"/>
</dbReference>
<proteinExistence type="predicted"/>
<feature type="compositionally biased region" description="Low complexity" evidence="1">
    <location>
        <begin position="177"/>
        <end position="199"/>
    </location>
</feature>
<evidence type="ECO:0000256" key="2">
    <source>
        <dbReference type="SAM" id="Phobius"/>
    </source>
</evidence>
<feature type="region of interest" description="Disordered" evidence="1">
    <location>
        <begin position="177"/>
        <end position="200"/>
    </location>
</feature>
<dbReference type="Proteomes" id="UP000198765">
    <property type="component" value="Chromosome I"/>
</dbReference>
<keyword evidence="2" id="KW-1133">Transmembrane helix</keyword>
<dbReference type="PATRIC" id="fig|299146.4.peg.2162"/>
<evidence type="ECO:0000313" key="3">
    <source>
        <dbReference type="EMBL" id="SBT44548.1"/>
    </source>
</evidence>
<dbReference type="RefSeq" id="WP_091193926.1">
    <property type="nucleotide sequence ID" value="NZ_LT594324.1"/>
</dbReference>
<dbReference type="AlphaFoldDB" id="A0A1A8ZKX5"/>